<dbReference type="RefSeq" id="WP_096260162.1">
    <property type="nucleotide sequence ID" value="NZ_BDME01000007.1"/>
</dbReference>
<evidence type="ECO:0000313" key="1">
    <source>
        <dbReference type="EMBL" id="GAX88337.1"/>
    </source>
</evidence>
<accession>A0A292YEU7</accession>
<keyword evidence="2" id="KW-1185">Reference proteome</keyword>
<comment type="caution">
    <text evidence="1">The sequence shown here is derived from an EMBL/GenBank/DDBJ whole genome shotgun (WGS) entry which is preliminary data.</text>
</comment>
<gene>
    <name evidence="1" type="ORF">LNAT_P1633</name>
</gene>
<reference evidence="1 2" key="1">
    <citation type="journal article" date="2017" name="Syst. Appl. Microbiol.">
        <title>Lebetimonas natsushimae sp. nov., a novel strictly anaerobic, moderately thermophilic chemoautotroph isolated from a deep-sea hydrothermal vent polychaete nest in the Mid-Okinawa Trough.</title>
        <authorList>
            <person name="Nagata R."/>
            <person name="Takaki Y."/>
            <person name="Tame A."/>
            <person name="Nunoura T."/>
            <person name="Muto H."/>
            <person name="Mino S."/>
            <person name="Sawayama S."/>
            <person name="Takai K."/>
            <person name="Nakagawa S."/>
        </authorList>
    </citation>
    <scope>NUCLEOTIDE SEQUENCE [LARGE SCALE GENOMIC DNA]</scope>
    <source>
        <strain evidence="1 2">HS1857</strain>
    </source>
</reference>
<name>A0A292YEU7_9BACT</name>
<proteinExistence type="predicted"/>
<dbReference type="EMBL" id="BDME01000007">
    <property type="protein sequence ID" value="GAX88337.1"/>
    <property type="molecule type" value="Genomic_DNA"/>
</dbReference>
<organism evidence="1 2">
    <name type="scientific">Lebetimonas natsushimae</name>
    <dbReference type="NCBI Taxonomy" id="1936991"/>
    <lineage>
        <taxon>Bacteria</taxon>
        <taxon>Pseudomonadati</taxon>
        <taxon>Campylobacterota</taxon>
        <taxon>Epsilonproteobacteria</taxon>
        <taxon>Nautiliales</taxon>
        <taxon>Nautiliaceae</taxon>
        <taxon>Lebetimonas</taxon>
    </lineage>
</organism>
<dbReference type="Proteomes" id="UP000217944">
    <property type="component" value="Unassembled WGS sequence"/>
</dbReference>
<evidence type="ECO:0000313" key="2">
    <source>
        <dbReference type="Proteomes" id="UP000217944"/>
    </source>
</evidence>
<protein>
    <submittedName>
        <fullName evidence="1">Uncharacterized protein</fullName>
    </submittedName>
</protein>
<dbReference type="AlphaFoldDB" id="A0A292YEU7"/>
<sequence>MKFFLIMFIFLFLNAKYFEFNSKKYEYRVITAYDEICDKKIKTKSYICCGMRFYRFKDMVSFIKTGKYFSPSPYDINQIVKECRLKELREKEKFQKALKEGDFETAKKIYEKSHIKSVLKSIVMDMNITSCKLKFLKPDLIDLANSKRYKFFDCFVKDKKAFAKKHWKNLDRDFFKHYKITLWDMFSKKEIDSFEEFTLEGLLEKFDNEYLKGKLCLMYIYWRNLEDLKRHLDYCKYLPKNSLYYKVIFEKEKAKKELEKVKYNHSISSDNFNLGAILINLYLIDNDEKNAKRVYLKMLNKCNNLIDAINSKIIISIFGPFFGINPSTYTLKKDCIKVIDNDIYMEYEWISLFYDYELKDSKKLGIK</sequence>